<dbReference type="VEuPathDB" id="FungiDB:PV08_06697"/>
<keyword evidence="2" id="KW-1133">Transmembrane helix</keyword>
<dbReference type="Proteomes" id="UP000053328">
    <property type="component" value="Unassembled WGS sequence"/>
</dbReference>
<sequence>MESTSTTVTLILLATVGMVTGVVIVGFHIRKCYHERHRQQIHAHARTDPLGDWYQGILEAELEAGGRVWSTGASAAAVAASTTAVTEPPPAYSTVAPQRDSDRDHGHEHERTESTPRATYNSNGYSSARTSVIRPNTMTTALDVNIDFDINFDLEIAEPPRAHIPLPPPYSRDDSHEERLPPYRSLVSNADTGRTSVHRSPSAFRQARRTARAQRVRDHAGAVIEGAAAGDGHRRVAVGVCGRHCPSRHSSSWRRQRNHRSMLDNIELGRPYVHRAYTEIESRWSWSSSSSSSLST</sequence>
<reference evidence="3 4" key="1">
    <citation type="submission" date="2015-01" db="EMBL/GenBank/DDBJ databases">
        <title>The Genome Sequence of Exophiala spinifera CBS89968.</title>
        <authorList>
            <consortium name="The Broad Institute Genomics Platform"/>
            <person name="Cuomo C."/>
            <person name="de Hoog S."/>
            <person name="Gorbushina A."/>
            <person name="Stielow B."/>
            <person name="Teixiera M."/>
            <person name="Abouelleil A."/>
            <person name="Chapman S.B."/>
            <person name="Priest M."/>
            <person name="Young S.K."/>
            <person name="Wortman J."/>
            <person name="Nusbaum C."/>
            <person name="Birren B."/>
        </authorList>
    </citation>
    <scope>NUCLEOTIDE SEQUENCE [LARGE SCALE GENOMIC DNA]</scope>
    <source>
        <strain evidence="3 4">CBS 89968</strain>
    </source>
</reference>
<evidence type="ECO:0000313" key="3">
    <source>
        <dbReference type="EMBL" id="KIW13916.1"/>
    </source>
</evidence>
<dbReference type="RefSeq" id="XP_016234132.1">
    <property type="nucleotide sequence ID" value="XM_016381030.1"/>
</dbReference>
<dbReference type="EMBL" id="KN847496">
    <property type="protein sequence ID" value="KIW13916.1"/>
    <property type="molecule type" value="Genomic_DNA"/>
</dbReference>
<evidence type="ECO:0000256" key="2">
    <source>
        <dbReference type="SAM" id="Phobius"/>
    </source>
</evidence>
<feature type="compositionally biased region" description="Polar residues" evidence="1">
    <location>
        <begin position="186"/>
        <end position="199"/>
    </location>
</feature>
<dbReference type="HOGENOM" id="CLU_973291_0_0_1"/>
<feature type="region of interest" description="Disordered" evidence="1">
    <location>
        <begin position="80"/>
        <end position="128"/>
    </location>
</feature>
<organism evidence="3 4">
    <name type="scientific">Exophiala spinifera</name>
    <dbReference type="NCBI Taxonomy" id="91928"/>
    <lineage>
        <taxon>Eukaryota</taxon>
        <taxon>Fungi</taxon>
        <taxon>Dikarya</taxon>
        <taxon>Ascomycota</taxon>
        <taxon>Pezizomycotina</taxon>
        <taxon>Eurotiomycetes</taxon>
        <taxon>Chaetothyriomycetidae</taxon>
        <taxon>Chaetothyriales</taxon>
        <taxon>Herpotrichiellaceae</taxon>
        <taxon>Exophiala</taxon>
    </lineage>
</organism>
<feature type="region of interest" description="Disordered" evidence="1">
    <location>
        <begin position="186"/>
        <end position="206"/>
    </location>
</feature>
<feature type="compositionally biased region" description="Polar residues" evidence="1">
    <location>
        <begin position="115"/>
        <end position="128"/>
    </location>
</feature>
<accession>A0A0D1YFV2</accession>
<feature type="transmembrane region" description="Helical" evidence="2">
    <location>
        <begin position="6"/>
        <end position="29"/>
    </location>
</feature>
<evidence type="ECO:0000313" key="4">
    <source>
        <dbReference type="Proteomes" id="UP000053328"/>
    </source>
</evidence>
<dbReference type="GeneID" id="27333780"/>
<keyword evidence="2" id="KW-0812">Transmembrane</keyword>
<feature type="compositionally biased region" description="Basic and acidic residues" evidence="1">
    <location>
        <begin position="99"/>
        <end position="114"/>
    </location>
</feature>
<gene>
    <name evidence="3" type="ORF">PV08_06697</name>
</gene>
<proteinExistence type="predicted"/>
<dbReference type="AlphaFoldDB" id="A0A0D1YFV2"/>
<keyword evidence="4" id="KW-1185">Reference proteome</keyword>
<protein>
    <submittedName>
        <fullName evidence="3">Uncharacterized protein</fullName>
    </submittedName>
</protein>
<evidence type="ECO:0000256" key="1">
    <source>
        <dbReference type="SAM" id="MobiDB-lite"/>
    </source>
</evidence>
<name>A0A0D1YFV2_9EURO</name>
<keyword evidence="2" id="KW-0472">Membrane</keyword>